<feature type="region of interest" description="Disordered" evidence="1">
    <location>
        <begin position="108"/>
        <end position="131"/>
    </location>
</feature>
<feature type="transmembrane region" description="Helical" evidence="2">
    <location>
        <begin position="662"/>
        <end position="681"/>
    </location>
</feature>
<evidence type="ECO:0000313" key="3">
    <source>
        <dbReference type="EMBL" id="MDR7089628.1"/>
    </source>
</evidence>
<sequence>MALLIIFTLVGMGIGEAVFYNNGWIIGGALGFLITKIFQMTSTINRLERDVKILQTQAENSPPPIVQPVQQPAAQSAAQAAPVVPIVAEPAPEKIPLAERLKAHGIELPPEVPQTPHTPQTESSTDNNDLPISDAELENLAMATAQPAAEQIKPAVASVQYRSQERVPAEPNAFEKGIAYVNRFFTEGNPIVRIGMVVMFFGLSFLVKYASNQGLLPIELRMAAAAAVAIALIGLGWKTRTKEGGYGLVLQGGGIAALYLTVFAAAKMYSLMPTGAAFALMFIIVMLGAALAVLQNAQVLALMATAGGFLAPILTSDGSGNHVGLFSFYLLLNIGILAIAWFKTWRLLNWVGFVFTFVITSAWGVLDYQPHLYASTQPFLLAFFALYLTVSILFSLKQPPNLKGLVDGSLTFGLPIVAFGLQTALLKHTEYGLAISALILAAIYIGLARVLWAKYQTTHRVLIESFIALGVTFATLTIPLALDAQWTSATWALEATGLIWVGLRQQRFLPRFAGYLLHIAAAFSLVIHGIDAGAIPLIAGDFISLLILAASALCISYLLTRFAEHSNRFEKPFAQLTLIIGWLWWLLAGYIEIEKHIPGEQHFPSLMLFFAASVAAFVLLSIKVQWPQLARVGFWLLPLTCVLAMSNFGEGLFIGYDVYPSQGWGLLALLAFVLVQYRFLWRQREISSCGLLSVFHVLTAWFLFSLVYWEAIHWQNELNWHGTSAAVLWFACLVVPLVALLNLTNKSIWPFANYPADYKNLIPAPLLFGLLLWFIYASHYSGITDQFYLPILNPLDLAQAAVLVIFAYAIKRGFIGLHSAPAELRYGAIGLLGFVWINIVLLRAIHQYADVAYVSHVMWDSVIVQMALSILWAICALVIMNLSRRWQERKLWMLGAGLLGLVLLKLFTKDLTGTGTLARIVSFMVVGGLMLLIGYLSPIPAKAKSTTDEEV</sequence>
<feature type="transmembrane region" description="Helical" evidence="2">
    <location>
        <begin position="216"/>
        <end position="236"/>
    </location>
</feature>
<feature type="transmembrane region" description="Helical" evidence="2">
    <location>
        <begin position="431"/>
        <end position="452"/>
    </location>
</feature>
<feature type="transmembrane region" description="Helical" evidence="2">
    <location>
        <begin position="603"/>
        <end position="622"/>
    </location>
</feature>
<dbReference type="InterPro" id="IPR014600">
    <property type="entry name" value="UCP035905_mem"/>
</dbReference>
<dbReference type="RefSeq" id="WP_310071022.1">
    <property type="nucleotide sequence ID" value="NZ_JAVDVX010000002.1"/>
</dbReference>
<feature type="transmembrane region" description="Helical" evidence="2">
    <location>
        <begin position="191"/>
        <end position="210"/>
    </location>
</feature>
<feature type="transmembrane region" description="Helical" evidence="2">
    <location>
        <begin position="688"/>
        <end position="709"/>
    </location>
</feature>
<dbReference type="EMBL" id="JAVDVX010000002">
    <property type="protein sequence ID" value="MDR7089628.1"/>
    <property type="molecule type" value="Genomic_DNA"/>
</dbReference>
<feature type="transmembrane region" description="Helical" evidence="2">
    <location>
        <begin position="248"/>
        <end position="269"/>
    </location>
</feature>
<feature type="transmembrane region" description="Helical" evidence="2">
    <location>
        <begin position="721"/>
        <end position="741"/>
    </location>
</feature>
<name>A0ABU1UWQ8_9GAMM</name>
<dbReference type="Pfam" id="PF10101">
    <property type="entry name" value="DUF2339"/>
    <property type="match status" value="1"/>
</dbReference>
<proteinExistence type="predicted"/>
<feature type="transmembrane region" description="Helical" evidence="2">
    <location>
        <begin position="322"/>
        <end position="342"/>
    </location>
</feature>
<feature type="transmembrane region" description="Helical" evidence="2">
    <location>
        <begin position="347"/>
        <end position="366"/>
    </location>
</feature>
<feature type="transmembrane region" description="Helical" evidence="2">
    <location>
        <begin position="461"/>
        <end position="480"/>
    </location>
</feature>
<keyword evidence="2" id="KW-1133">Transmembrane helix</keyword>
<feature type="transmembrane region" description="Helical" evidence="2">
    <location>
        <begin position="515"/>
        <end position="536"/>
    </location>
</feature>
<evidence type="ECO:0000313" key="4">
    <source>
        <dbReference type="Proteomes" id="UP001253595"/>
    </source>
</evidence>
<feature type="transmembrane region" description="Helical" evidence="2">
    <location>
        <begin position="572"/>
        <end position="591"/>
    </location>
</feature>
<feature type="transmembrane region" description="Helical" evidence="2">
    <location>
        <begin position="920"/>
        <end position="937"/>
    </location>
</feature>
<dbReference type="Proteomes" id="UP001253595">
    <property type="component" value="Unassembled WGS sequence"/>
</dbReference>
<feature type="transmembrane region" description="Helical" evidence="2">
    <location>
        <begin position="299"/>
        <end position="316"/>
    </location>
</feature>
<feature type="transmembrane region" description="Helical" evidence="2">
    <location>
        <begin position="797"/>
        <end position="814"/>
    </location>
</feature>
<accession>A0ABU1UWQ8</accession>
<feature type="transmembrane region" description="Helical" evidence="2">
    <location>
        <begin position="542"/>
        <end position="560"/>
    </location>
</feature>
<keyword evidence="2" id="KW-0812">Transmembrane</keyword>
<feature type="transmembrane region" description="Helical" evidence="2">
    <location>
        <begin position="408"/>
        <end position="425"/>
    </location>
</feature>
<feature type="compositionally biased region" description="Polar residues" evidence="1">
    <location>
        <begin position="115"/>
        <end position="130"/>
    </location>
</feature>
<dbReference type="PANTHER" id="PTHR38434:SF1">
    <property type="entry name" value="BLL2549 PROTEIN"/>
    <property type="match status" value="1"/>
</dbReference>
<organism evidence="3 4">
    <name type="scientific">Cellvibrio fibrivorans</name>
    <dbReference type="NCBI Taxonomy" id="126350"/>
    <lineage>
        <taxon>Bacteria</taxon>
        <taxon>Pseudomonadati</taxon>
        <taxon>Pseudomonadota</taxon>
        <taxon>Gammaproteobacteria</taxon>
        <taxon>Cellvibrionales</taxon>
        <taxon>Cellvibrionaceae</taxon>
        <taxon>Cellvibrio</taxon>
    </lineage>
</organism>
<comment type="caution">
    <text evidence="3">The sequence shown here is derived from an EMBL/GenBank/DDBJ whole genome shotgun (WGS) entry which is preliminary data.</text>
</comment>
<dbReference type="InterPro" id="IPR019286">
    <property type="entry name" value="DUF2339_TM"/>
</dbReference>
<evidence type="ECO:0000256" key="2">
    <source>
        <dbReference type="SAM" id="Phobius"/>
    </source>
</evidence>
<gene>
    <name evidence="3" type="ORF">J2X05_001634</name>
</gene>
<evidence type="ECO:0000256" key="1">
    <source>
        <dbReference type="SAM" id="MobiDB-lite"/>
    </source>
</evidence>
<keyword evidence="4" id="KW-1185">Reference proteome</keyword>
<feature type="transmembrane region" description="Helical" evidence="2">
    <location>
        <begin position="634"/>
        <end position="656"/>
    </location>
</feature>
<feature type="transmembrane region" description="Helical" evidence="2">
    <location>
        <begin position="378"/>
        <end position="396"/>
    </location>
</feature>
<feature type="transmembrane region" description="Helical" evidence="2">
    <location>
        <begin position="275"/>
        <end position="294"/>
    </location>
</feature>
<feature type="transmembrane region" description="Helical" evidence="2">
    <location>
        <begin position="826"/>
        <end position="845"/>
    </location>
</feature>
<keyword evidence="2" id="KW-0472">Membrane</keyword>
<protein>
    <submittedName>
        <fullName evidence="3">Membrane protein</fullName>
    </submittedName>
</protein>
<feature type="transmembrane region" description="Helical" evidence="2">
    <location>
        <begin position="891"/>
        <end position="908"/>
    </location>
</feature>
<reference evidence="3 4" key="1">
    <citation type="submission" date="2023-07" db="EMBL/GenBank/DDBJ databases">
        <title>Sorghum-associated microbial communities from plants grown in Nebraska, USA.</title>
        <authorList>
            <person name="Schachtman D."/>
        </authorList>
    </citation>
    <scope>NUCLEOTIDE SEQUENCE [LARGE SCALE GENOMIC DNA]</scope>
    <source>
        <strain evidence="3 4">BE190</strain>
    </source>
</reference>
<dbReference type="PANTHER" id="PTHR38434">
    <property type="entry name" value="BLL2549 PROTEIN"/>
    <property type="match status" value="1"/>
</dbReference>
<feature type="transmembrane region" description="Helical" evidence="2">
    <location>
        <begin position="761"/>
        <end position="777"/>
    </location>
</feature>
<feature type="transmembrane region" description="Helical" evidence="2">
    <location>
        <begin position="857"/>
        <end position="879"/>
    </location>
</feature>
<feature type="transmembrane region" description="Helical" evidence="2">
    <location>
        <begin position="486"/>
        <end position="503"/>
    </location>
</feature>
<dbReference type="PIRSF" id="PIRSF035905">
    <property type="entry name" value="UCP035905_mp"/>
    <property type="match status" value="1"/>
</dbReference>